<feature type="compositionally biased region" description="Basic residues" evidence="1">
    <location>
        <begin position="1"/>
        <end position="10"/>
    </location>
</feature>
<proteinExistence type="evidence at transcript level"/>
<dbReference type="AlphaFoldDB" id="A9P0Y5"/>
<evidence type="ECO:0000256" key="1">
    <source>
        <dbReference type="SAM" id="MobiDB-lite"/>
    </source>
</evidence>
<dbReference type="PANTHER" id="PTHR34539">
    <property type="entry name" value="T6J4.11 PROTEIN"/>
    <property type="match status" value="1"/>
</dbReference>
<name>A9P0Y5_PICSI</name>
<protein>
    <submittedName>
        <fullName evidence="2">Uncharacterized protein</fullName>
    </submittedName>
</protein>
<dbReference type="PANTHER" id="PTHR34539:SF19">
    <property type="entry name" value="T6J4.11 PROTEIN"/>
    <property type="match status" value="1"/>
</dbReference>
<evidence type="ECO:0000313" key="2">
    <source>
        <dbReference type="EMBL" id="ABK26546.1"/>
    </source>
</evidence>
<sequence length="220" mass="24816">MDSQTPRKRGREPEALPDSIDVPEPKRFHGEETDRFLQVLQLVKSVADEEEEEYAPSDELVSGVMRKLEEEIAATRSTSILPSYSGDNAAASDIYRDHEGQTLDSDAGVYLSYLLNASDDELGIPPSSALDLKDEVYLCQKETSAGLSVNPDLKSLGENWQFEDDFENYQQLMSLGMGLYEDAWNESQLQDYMNKDFISPGMLFDDDFSETWRPETACDI</sequence>
<organism evidence="2">
    <name type="scientific">Picea sitchensis</name>
    <name type="common">Sitka spruce</name>
    <name type="synonym">Pinus sitchensis</name>
    <dbReference type="NCBI Taxonomy" id="3332"/>
    <lineage>
        <taxon>Eukaryota</taxon>
        <taxon>Viridiplantae</taxon>
        <taxon>Streptophyta</taxon>
        <taxon>Embryophyta</taxon>
        <taxon>Tracheophyta</taxon>
        <taxon>Spermatophyta</taxon>
        <taxon>Pinopsida</taxon>
        <taxon>Pinidae</taxon>
        <taxon>Conifers I</taxon>
        <taxon>Pinales</taxon>
        <taxon>Pinaceae</taxon>
        <taxon>Picea</taxon>
    </lineage>
</organism>
<feature type="region of interest" description="Disordered" evidence="1">
    <location>
        <begin position="1"/>
        <end position="31"/>
    </location>
</feature>
<reference evidence="2" key="1">
    <citation type="journal article" date="2008" name="BMC Genomics">
        <title>A conifer genomics resource of 200,000 spruce (Picea spp.) ESTs and 6,464 high-quality, sequence-finished full-length cDNAs for Sitka spruce (Picea sitchensis).</title>
        <authorList>
            <person name="Ralph S.G."/>
            <person name="Chun H.J."/>
            <person name="Kolosova N."/>
            <person name="Cooper D."/>
            <person name="Oddy C."/>
            <person name="Ritland C.E."/>
            <person name="Kirkpatrick R."/>
            <person name="Moore R."/>
            <person name="Barber S."/>
            <person name="Holt R.A."/>
            <person name="Jones S.J."/>
            <person name="Marra M.A."/>
            <person name="Douglas C.J."/>
            <person name="Ritland K."/>
            <person name="Bohlmann J."/>
        </authorList>
    </citation>
    <scope>NUCLEOTIDE SEQUENCE</scope>
    <source>
        <tissue evidence="2">Green portion of the leader tissue</tissue>
    </source>
</reference>
<accession>A9P0Y5</accession>
<dbReference type="EMBL" id="EF087296">
    <property type="protein sequence ID" value="ABK26546.1"/>
    <property type="molecule type" value="mRNA"/>
</dbReference>